<organism evidence="2 3">
    <name type="scientific">Alectoria fallacina</name>
    <dbReference type="NCBI Taxonomy" id="1903189"/>
    <lineage>
        <taxon>Eukaryota</taxon>
        <taxon>Fungi</taxon>
        <taxon>Dikarya</taxon>
        <taxon>Ascomycota</taxon>
        <taxon>Pezizomycotina</taxon>
        <taxon>Lecanoromycetes</taxon>
        <taxon>OSLEUM clade</taxon>
        <taxon>Lecanoromycetidae</taxon>
        <taxon>Lecanorales</taxon>
        <taxon>Lecanorineae</taxon>
        <taxon>Parmeliaceae</taxon>
        <taxon>Alectoria</taxon>
    </lineage>
</organism>
<reference evidence="2" key="1">
    <citation type="submission" date="2021-03" db="EMBL/GenBank/DDBJ databases">
        <authorList>
            <person name="Tagirdzhanova G."/>
        </authorList>
    </citation>
    <scope>NUCLEOTIDE SEQUENCE</scope>
</reference>
<evidence type="ECO:0000313" key="3">
    <source>
        <dbReference type="Proteomes" id="UP000664203"/>
    </source>
</evidence>
<evidence type="ECO:0000313" key="2">
    <source>
        <dbReference type="EMBL" id="CAF9911481.1"/>
    </source>
</evidence>
<protein>
    <submittedName>
        <fullName evidence="2">Uncharacterized protein</fullName>
    </submittedName>
</protein>
<dbReference type="AlphaFoldDB" id="A0A8H3EZ59"/>
<comment type="caution">
    <text evidence="2">The sequence shown here is derived from an EMBL/GenBank/DDBJ whole genome shotgun (WGS) entry which is preliminary data.</text>
</comment>
<name>A0A8H3EZ59_9LECA</name>
<dbReference type="EMBL" id="CAJPDR010000048">
    <property type="protein sequence ID" value="CAF9911481.1"/>
    <property type="molecule type" value="Genomic_DNA"/>
</dbReference>
<dbReference type="Proteomes" id="UP000664203">
    <property type="component" value="Unassembled WGS sequence"/>
</dbReference>
<feature type="region of interest" description="Disordered" evidence="1">
    <location>
        <begin position="1"/>
        <end position="23"/>
    </location>
</feature>
<accession>A0A8H3EZ59</accession>
<evidence type="ECO:0000256" key="1">
    <source>
        <dbReference type="SAM" id="MobiDB-lite"/>
    </source>
</evidence>
<gene>
    <name evidence="2" type="ORF">ALECFALPRED_007335</name>
</gene>
<dbReference type="OrthoDB" id="5387767at2759"/>
<keyword evidence="3" id="KW-1185">Reference proteome</keyword>
<sequence>MSSYRPTLTAPIPSFSDSASTDKSGAADLLPKLAPSTCSKQVSALPHLQHRAPAPLPQALSDTISAQLLMEWECSKWPVTYGKASSTPSRLDLTTAYGPDGVFSPTKQWLAAHASRFRNATPAWFRILAPTRELETAMYEAYGMGATGAVGGSTVFAKPLQAVDDQTLQADPDDLRLPSQSSNLPLTSNATSPLVNTSVSLDVSIECDGDEYGFKPDVDDCTNALGRQLVGREQIRFGQRGSISSEKFFPLPYRLMGKMLKDEALCYLQPVLLNGAEFGSASLSQLRDAASELLLRCASSMEQGGMATNIGVWKRDKL</sequence>
<proteinExistence type="predicted"/>